<dbReference type="Proteomes" id="UP000005446">
    <property type="component" value="Unassembled WGS sequence"/>
</dbReference>
<protein>
    <submittedName>
        <fullName evidence="1">Uncharacterized protein</fullName>
    </submittedName>
</protein>
<dbReference type="HOGENOM" id="CLU_3260651_0_0_1"/>
<proteinExistence type="predicted"/>
<reference evidence="1 2" key="1">
    <citation type="journal article" date="2012" name="Eukaryot. Cell">
        <title>Genome sequence of the fungus Glarea lozoyensis: the first genome sequence of a species from the Helotiaceae family.</title>
        <authorList>
            <person name="Youssar L."/>
            <person name="Gruening B.A."/>
            <person name="Erxleben A."/>
            <person name="Guenther S."/>
            <person name="Huettel W."/>
        </authorList>
    </citation>
    <scope>NUCLEOTIDE SEQUENCE [LARGE SCALE GENOMIC DNA]</scope>
    <source>
        <strain evidence="2">ATCC 74030 / MF5533</strain>
    </source>
</reference>
<dbReference type="EMBL" id="AGUE01000177">
    <property type="protein sequence ID" value="EHK97788.1"/>
    <property type="molecule type" value="Genomic_DNA"/>
</dbReference>
<organism evidence="1 2">
    <name type="scientific">Glarea lozoyensis (strain ATCC 74030 / MF5533)</name>
    <dbReference type="NCBI Taxonomy" id="1104152"/>
    <lineage>
        <taxon>Eukaryota</taxon>
        <taxon>Fungi</taxon>
        <taxon>Dikarya</taxon>
        <taxon>Ascomycota</taxon>
        <taxon>Pezizomycotina</taxon>
        <taxon>Leotiomycetes</taxon>
        <taxon>Helotiales</taxon>
        <taxon>Helotiaceae</taxon>
        <taxon>Glarea</taxon>
    </lineage>
</organism>
<accession>H0EUL2</accession>
<evidence type="ECO:0000313" key="2">
    <source>
        <dbReference type="Proteomes" id="UP000005446"/>
    </source>
</evidence>
<comment type="caution">
    <text evidence="1">The sequence shown here is derived from an EMBL/GenBank/DDBJ whole genome shotgun (WGS) entry which is preliminary data.</text>
</comment>
<dbReference type="AlphaFoldDB" id="H0EUL2"/>
<dbReference type="InParanoid" id="H0EUL2"/>
<evidence type="ECO:0000313" key="1">
    <source>
        <dbReference type="EMBL" id="EHK97788.1"/>
    </source>
</evidence>
<keyword evidence="2" id="KW-1185">Reference proteome</keyword>
<sequence length="42" mass="4434">MFPALDASFATSGASSNISGKDRLHVYLLGVLPTPRLLCSVK</sequence>
<name>H0EUL2_GLAL7</name>
<gene>
    <name evidence="1" type="ORF">M7I_6449</name>
</gene>